<name>A0A139ICE6_9PEZI</name>
<keyword evidence="2" id="KW-1185">Reference proteome</keyword>
<gene>
    <name evidence="1" type="ORF">AC579_5660</name>
</gene>
<dbReference type="AlphaFoldDB" id="A0A139ICE6"/>
<evidence type="ECO:0000313" key="2">
    <source>
        <dbReference type="Proteomes" id="UP000073492"/>
    </source>
</evidence>
<organism evidence="1 2">
    <name type="scientific">Pseudocercospora musae</name>
    <dbReference type="NCBI Taxonomy" id="113226"/>
    <lineage>
        <taxon>Eukaryota</taxon>
        <taxon>Fungi</taxon>
        <taxon>Dikarya</taxon>
        <taxon>Ascomycota</taxon>
        <taxon>Pezizomycotina</taxon>
        <taxon>Dothideomycetes</taxon>
        <taxon>Dothideomycetidae</taxon>
        <taxon>Mycosphaerellales</taxon>
        <taxon>Mycosphaerellaceae</taxon>
        <taxon>Pseudocercospora</taxon>
    </lineage>
</organism>
<dbReference type="EMBL" id="LFZO01000157">
    <property type="protein sequence ID" value="KXT12276.1"/>
    <property type="molecule type" value="Genomic_DNA"/>
</dbReference>
<evidence type="ECO:0000313" key="1">
    <source>
        <dbReference type="EMBL" id="KXT12276.1"/>
    </source>
</evidence>
<protein>
    <submittedName>
        <fullName evidence="1">Uncharacterized protein</fullName>
    </submittedName>
</protein>
<dbReference type="OrthoDB" id="3645087at2759"/>
<sequence>MHTRRNQSSRLMALPMDEKRKAQLPVSPEVTGVRDQSQSQFMGLSSELRNRIYELSFNVTCEVPSGHKGNPKGLTAPPGLLLACKQTYAEGLKTYYSTAKFRIHTVSRALAFFSKVASKNGHGPALTSVTVIHEEALWYFYSGFRLDTWNRPRIENGGKKAFVNVTGKDAVQKAQIQSTVLKMEHWLKGGRRTSQKLTGRLYIGTWAMQDGQPVLTRGI</sequence>
<dbReference type="Proteomes" id="UP000073492">
    <property type="component" value="Unassembled WGS sequence"/>
</dbReference>
<reference evidence="1 2" key="1">
    <citation type="submission" date="2015-07" db="EMBL/GenBank/DDBJ databases">
        <title>Comparative genomics of the Sigatoka disease complex on banana suggests a link between parallel evolutionary changes in Pseudocercospora fijiensis and Pseudocercospora eumusae and increased virulence on the banana host.</title>
        <authorList>
            <person name="Chang T.-C."/>
            <person name="Salvucci A."/>
            <person name="Crous P.W."/>
            <person name="Stergiopoulos I."/>
        </authorList>
    </citation>
    <scope>NUCLEOTIDE SEQUENCE [LARGE SCALE GENOMIC DNA]</scope>
    <source>
        <strain evidence="1 2">CBS 116634</strain>
    </source>
</reference>
<comment type="caution">
    <text evidence="1">The sequence shown here is derived from an EMBL/GenBank/DDBJ whole genome shotgun (WGS) entry which is preliminary data.</text>
</comment>
<proteinExistence type="predicted"/>
<accession>A0A139ICE6</accession>